<dbReference type="EMBL" id="VSRR010000272">
    <property type="protein sequence ID" value="MPC13305.1"/>
    <property type="molecule type" value="Genomic_DNA"/>
</dbReference>
<comment type="caution">
    <text evidence="2">The sequence shown here is derived from an EMBL/GenBank/DDBJ whole genome shotgun (WGS) entry which is preliminary data.</text>
</comment>
<reference evidence="2 3" key="1">
    <citation type="submission" date="2019-05" db="EMBL/GenBank/DDBJ databases">
        <title>Another draft genome of Portunus trituberculatus and its Hox gene families provides insights of decapod evolution.</title>
        <authorList>
            <person name="Jeong J.-H."/>
            <person name="Song I."/>
            <person name="Kim S."/>
            <person name="Choi T."/>
            <person name="Kim D."/>
            <person name="Ryu S."/>
            <person name="Kim W."/>
        </authorList>
    </citation>
    <scope>NUCLEOTIDE SEQUENCE [LARGE SCALE GENOMIC DNA]</scope>
    <source>
        <tissue evidence="2">Muscle</tissue>
    </source>
</reference>
<feature type="region of interest" description="Disordered" evidence="1">
    <location>
        <begin position="1"/>
        <end position="86"/>
    </location>
</feature>
<evidence type="ECO:0000313" key="2">
    <source>
        <dbReference type="EMBL" id="MPC13305.1"/>
    </source>
</evidence>
<keyword evidence="3" id="KW-1185">Reference proteome</keyword>
<evidence type="ECO:0000256" key="1">
    <source>
        <dbReference type="SAM" id="MobiDB-lite"/>
    </source>
</evidence>
<dbReference type="Proteomes" id="UP000324222">
    <property type="component" value="Unassembled WGS sequence"/>
</dbReference>
<dbReference type="AlphaFoldDB" id="A0A5B7CW09"/>
<organism evidence="2 3">
    <name type="scientific">Portunus trituberculatus</name>
    <name type="common">Swimming crab</name>
    <name type="synonym">Neptunus trituberculatus</name>
    <dbReference type="NCBI Taxonomy" id="210409"/>
    <lineage>
        <taxon>Eukaryota</taxon>
        <taxon>Metazoa</taxon>
        <taxon>Ecdysozoa</taxon>
        <taxon>Arthropoda</taxon>
        <taxon>Crustacea</taxon>
        <taxon>Multicrustacea</taxon>
        <taxon>Malacostraca</taxon>
        <taxon>Eumalacostraca</taxon>
        <taxon>Eucarida</taxon>
        <taxon>Decapoda</taxon>
        <taxon>Pleocyemata</taxon>
        <taxon>Brachyura</taxon>
        <taxon>Eubrachyura</taxon>
        <taxon>Portunoidea</taxon>
        <taxon>Portunidae</taxon>
        <taxon>Portuninae</taxon>
        <taxon>Portunus</taxon>
    </lineage>
</organism>
<proteinExistence type="predicted"/>
<protein>
    <submittedName>
        <fullName evidence="2">Uncharacterized protein</fullName>
    </submittedName>
</protein>
<sequence>MLLILSPHHLPPPLLESHKLPPEQKVNGIRVQPPSPTVGHPVTTSEQQPGPHHKPGGVTLAEHTSQGIRGPWRCTTPPRDGSREYHGYSQKRNALNSDRLRCKHNCHDAYSNKCVHNKSDRQVTG</sequence>
<name>A0A5B7CW09_PORTR</name>
<gene>
    <name evidence="2" type="ORF">E2C01_006036</name>
</gene>
<evidence type="ECO:0000313" key="3">
    <source>
        <dbReference type="Proteomes" id="UP000324222"/>
    </source>
</evidence>
<accession>A0A5B7CW09</accession>